<evidence type="ECO:0000256" key="1">
    <source>
        <dbReference type="ARBA" id="ARBA00022553"/>
    </source>
</evidence>
<dbReference type="Gene3D" id="3.40.50.2300">
    <property type="match status" value="1"/>
</dbReference>
<dbReference type="EMBL" id="JAATOP010000018">
    <property type="protein sequence ID" value="NIY74000.1"/>
    <property type="molecule type" value="Genomic_DNA"/>
</dbReference>
<accession>A0ABX0W0Y9</accession>
<dbReference type="SMART" id="SM00448">
    <property type="entry name" value="REC"/>
    <property type="match status" value="1"/>
</dbReference>
<gene>
    <name evidence="4" type="ORF">HCZ30_16365</name>
</gene>
<dbReference type="SUPFAM" id="SSF52172">
    <property type="entry name" value="CheY-like"/>
    <property type="match status" value="1"/>
</dbReference>
<dbReference type="PROSITE" id="PS50110">
    <property type="entry name" value="RESPONSE_REGULATORY"/>
    <property type="match status" value="1"/>
</dbReference>
<dbReference type="PANTHER" id="PTHR44591:SF24">
    <property type="entry name" value="PROTEIN-GLUTAMATE METHYLESTERASE_PROTEIN-GLUTAMINE GLUTAMINASE 1"/>
    <property type="match status" value="1"/>
</dbReference>
<evidence type="ECO:0000313" key="4">
    <source>
        <dbReference type="EMBL" id="NIY74000.1"/>
    </source>
</evidence>
<dbReference type="PANTHER" id="PTHR44591">
    <property type="entry name" value="STRESS RESPONSE REGULATOR PROTEIN 1"/>
    <property type="match status" value="1"/>
</dbReference>
<dbReference type="RefSeq" id="WP_167639385.1">
    <property type="nucleotide sequence ID" value="NZ_JAATOP010000018.1"/>
</dbReference>
<keyword evidence="1 2" id="KW-0597">Phosphoprotein</keyword>
<reference evidence="4 5" key="1">
    <citation type="submission" date="2020-03" db="EMBL/GenBank/DDBJ databases">
        <title>Bacterial isolates of synthetic phycosphere.</title>
        <authorList>
            <person name="Fu H."/>
            <person name="Moran M.A."/>
        </authorList>
    </citation>
    <scope>NUCLEOTIDE SEQUENCE [LARGE SCALE GENOMIC DNA]</scope>
    <source>
        <strain evidence="4 5">HF1</strain>
    </source>
</reference>
<dbReference type="InterPro" id="IPR001789">
    <property type="entry name" value="Sig_transdc_resp-reg_receiver"/>
</dbReference>
<sequence>MKTNPSSARSRPLVLLCEDEPIVAMDIQMMLEDAGYEIAGPYARVTDALDAINSINPDVALLDVRLRDGEVFSAAERLKENGVPLIFHSGHIVEDNVADRFPKALHCPKPVMPDELLGTIETACVKAE</sequence>
<evidence type="ECO:0000313" key="5">
    <source>
        <dbReference type="Proteomes" id="UP000709466"/>
    </source>
</evidence>
<dbReference type="InterPro" id="IPR011006">
    <property type="entry name" value="CheY-like_superfamily"/>
</dbReference>
<evidence type="ECO:0000256" key="2">
    <source>
        <dbReference type="PROSITE-ProRule" id="PRU00169"/>
    </source>
</evidence>
<protein>
    <submittedName>
        <fullName evidence="4">Response regulator</fullName>
    </submittedName>
</protein>
<evidence type="ECO:0000259" key="3">
    <source>
        <dbReference type="PROSITE" id="PS50110"/>
    </source>
</evidence>
<dbReference type="Pfam" id="PF00072">
    <property type="entry name" value="Response_reg"/>
    <property type="match status" value="1"/>
</dbReference>
<comment type="caution">
    <text evidence="4">The sequence shown here is derived from an EMBL/GenBank/DDBJ whole genome shotgun (WGS) entry which is preliminary data.</text>
</comment>
<dbReference type="Proteomes" id="UP000709466">
    <property type="component" value="Unassembled WGS sequence"/>
</dbReference>
<feature type="modified residue" description="4-aspartylphosphate" evidence="2">
    <location>
        <position position="63"/>
    </location>
</feature>
<name>A0ABX0W0Y9_9RHOB</name>
<keyword evidence="5" id="KW-1185">Reference proteome</keyword>
<proteinExistence type="predicted"/>
<organism evidence="4 5">
    <name type="scientific">Marivivens donghaensis</name>
    <dbReference type="NCBI Taxonomy" id="1699413"/>
    <lineage>
        <taxon>Bacteria</taxon>
        <taxon>Pseudomonadati</taxon>
        <taxon>Pseudomonadota</taxon>
        <taxon>Alphaproteobacteria</taxon>
        <taxon>Rhodobacterales</taxon>
        <taxon>Paracoccaceae</taxon>
        <taxon>Marivivens group</taxon>
        <taxon>Marivivens</taxon>
    </lineage>
</organism>
<dbReference type="InterPro" id="IPR050595">
    <property type="entry name" value="Bact_response_regulator"/>
</dbReference>
<feature type="domain" description="Response regulatory" evidence="3">
    <location>
        <begin position="13"/>
        <end position="124"/>
    </location>
</feature>